<dbReference type="EMBL" id="KQ965748">
    <property type="protein sequence ID" value="KXS17081.1"/>
    <property type="molecule type" value="Genomic_DNA"/>
</dbReference>
<dbReference type="GO" id="GO:0005762">
    <property type="term" value="C:mitochondrial large ribosomal subunit"/>
    <property type="evidence" value="ECO:0007669"/>
    <property type="project" value="TreeGrafter"/>
</dbReference>
<keyword evidence="3" id="KW-0687">Ribonucleoprotein</keyword>
<evidence type="ECO:0000256" key="5">
    <source>
        <dbReference type="SAM" id="MobiDB-lite"/>
    </source>
</evidence>
<evidence type="ECO:0000313" key="6">
    <source>
        <dbReference type="EMBL" id="KXS17081.1"/>
    </source>
</evidence>
<dbReference type="STRING" id="1344416.A0A139AJX7"/>
<dbReference type="Pfam" id="PF00276">
    <property type="entry name" value="Ribosomal_L23"/>
    <property type="match status" value="1"/>
</dbReference>
<dbReference type="Gene3D" id="3.30.70.330">
    <property type="match status" value="1"/>
</dbReference>
<keyword evidence="2" id="KW-0689">Ribosomal protein</keyword>
<dbReference type="SUPFAM" id="SSF54189">
    <property type="entry name" value="Ribosomal proteins S24e, L23 and L15e"/>
    <property type="match status" value="1"/>
</dbReference>
<dbReference type="InterPro" id="IPR012678">
    <property type="entry name" value="Ribosomal_uL23/eL15/eS24_sf"/>
</dbReference>
<evidence type="ECO:0000256" key="2">
    <source>
        <dbReference type="ARBA" id="ARBA00022980"/>
    </source>
</evidence>
<evidence type="ECO:0000256" key="1">
    <source>
        <dbReference type="ARBA" id="ARBA00006700"/>
    </source>
</evidence>
<evidence type="ECO:0000256" key="3">
    <source>
        <dbReference type="ARBA" id="ARBA00023274"/>
    </source>
</evidence>
<comment type="similarity">
    <text evidence="1">Belongs to the universal ribosomal protein uL23 family.</text>
</comment>
<gene>
    <name evidence="6" type="ORF">M427DRAFT_133557</name>
</gene>
<dbReference type="InterPro" id="IPR012677">
    <property type="entry name" value="Nucleotide-bd_a/b_plait_sf"/>
</dbReference>
<dbReference type="PANTHER" id="PTHR12059:SF5">
    <property type="entry name" value="LARGE RIBOSOMAL SUBUNIT PROTEIN UL23M"/>
    <property type="match status" value="1"/>
</dbReference>
<dbReference type="AlphaFoldDB" id="A0A139AJX7"/>
<protein>
    <recommendedName>
        <fullName evidence="4">Large ribosomal subunit protein uL23m</fullName>
    </recommendedName>
</protein>
<evidence type="ECO:0000256" key="4">
    <source>
        <dbReference type="ARBA" id="ARBA00039977"/>
    </source>
</evidence>
<sequence>MSLRRTPRVTSHHTGTSLFFPNIVFRLVRGPTVSIVPPKGTDNRLAQESSEFTSTLLPNQCVFRVPRNVNKLDIKSYLSALYDVEVVDVKTSNYLASEGRDRQTGRPTRRAAYKRAVVTVGSDFSFPPPPSEDKADKITAYVDFAAGRAAEKWERRRAGRASHVGSTEATV</sequence>
<proteinExistence type="inferred from homology"/>
<dbReference type="PANTHER" id="PTHR12059">
    <property type="entry name" value="RIBOSOMAL PROTEIN L23-RELATED"/>
    <property type="match status" value="1"/>
</dbReference>
<dbReference type="GO" id="GO:0032543">
    <property type="term" value="P:mitochondrial translation"/>
    <property type="evidence" value="ECO:0007669"/>
    <property type="project" value="TreeGrafter"/>
</dbReference>
<name>A0A139AJX7_GONPJ</name>
<feature type="region of interest" description="Disordered" evidence="5">
    <location>
        <begin position="152"/>
        <end position="171"/>
    </location>
</feature>
<evidence type="ECO:0000313" key="7">
    <source>
        <dbReference type="Proteomes" id="UP000070544"/>
    </source>
</evidence>
<dbReference type="GO" id="GO:0003735">
    <property type="term" value="F:structural constituent of ribosome"/>
    <property type="evidence" value="ECO:0007669"/>
    <property type="project" value="InterPro"/>
</dbReference>
<keyword evidence="7" id="KW-1185">Reference proteome</keyword>
<dbReference type="OrthoDB" id="275582at2759"/>
<dbReference type="InterPro" id="IPR013025">
    <property type="entry name" value="Ribosomal_uL23-like"/>
</dbReference>
<accession>A0A139AJX7</accession>
<organism evidence="6 7">
    <name type="scientific">Gonapodya prolifera (strain JEL478)</name>
    <name type="common">Monoblepharis prolifera</name>
    <dbReference type="NCBI Taxonomy" id="1344416"/>
    <lineage>
        <taxon>Eukaryota</taxon>
        <taxon>Fungi</taxon>
        <taxon>Fungi incertae sedis</taxon>
        <taxon>Chytridiomycota</taxon>
        <taxon>Chytridiomycota incertae sedis</taxon>
        <taxon>Monoblepharidomycetes</taxon>
        <taxon>Monoblepharidales</taxon>
        <taxon>Gonapodyaceae</taxon>
        <taxon>Gonapodya</taxon>
    </lineage>
</organism>
<reference evidence="6 7" key="1">
    <citation type="journal article" date="2015" name="Genome Biol. Evol.">
        <title>Phylogenomic analyses indicate that early fungi evolved digesting cell walls of algal ancestors of land plants.</title>
        <authorList>
            <person name="Chang Y."/>
            <person name="Wang S."/>
            <person name="Sekimoto S."/>
            <person name="Aerts A.L."/>
            <person name="Choi C."/>
            <person name="Clum A."/>
            <person name="LaButti K.M."/>
            <person name="Lindquist E.A."/>
            <person name="Yee Ngan C."/>
            <person name="Ohm R.A."/>
            <person name="Salamov A.A."/>
            <person name="Grigoriev I.V."/>
            <person name="Spatafora J.W."/>
            <person name="Berbee M.L."/>
        </authorList>
    </citation>
    <scope>NUCLEOTIDE SEQUENCE [LARGE SCALE GENOMIC DNA]</scope>
    <source>
        <strain evidence="6 7">JEL478</strain>
    </source>
</reference>
<dbReference type="Proteomes" id="UP000070544">
    <property type="component" value="Unassembled WGS sequence"/>
</dbReference>